<dbReference type="AlphaFoldDB" id="G7E099"/>
<accession>G7E099</accession>
<dbReference type="InParanoid" id="G7E099"/>
<proteinExistence type="predicted"/>
<dbReference type="STRING" id="764103.G7E099"/>
<dbReference type="OrthoDB" id="2546621at2759"/>
<organism evidence="2 3">
    <name type="scientific">Mixia osmundae (strain CBS 9802 / IAM 14324 / JCM 22182 / KY 12970)</name>
    <dbReference type="NCBI Taxonomy" id="764103"/>
    <lineage>
        <taxon>Eukaryota</taxon>
        <taxon>Fungi</taxon>
        <taxon>Dikarya</taxon>
        <taxon>Basidiomycota</taxon>
        <taxon>Pucciniomycotina</taxon>
        <taxon>Mixiomycetes</taxon>
        <taxon>Mixiales</taxon>
        <taxon>Mixiaceae</taxon>
        <taxon>Mixia</taxon>
    </lineage>
</organism>
<keyword evidence="3" id="KW-1185">Reference proteome</keyword>
<dbReference type="RefSeq" id="XP_014570377.1">
    <property type="nucleotide sequence ID" value="XM_014714891.1"/>
</dbReference>
<dbReference type="eggNOG" id="ENOG502SF9S">
    <property type="taxonomic scope" value="Eukaryota"/>
</dbReference>
<evidence type="ECO:0000313" key="2">
    <source>
        <dbReference type="EMBL" id="GAA96259.1"/>
    </source>
</evidence>
<evidence type="ECO:0008006" key="4">
    <source>
        <dbReference type="Google" id="ProtNLM"/>
    </source>
</evidence>
<reference evidence="2 3" key="2">
    <citation type="journal article" date="2012" name="Open Biol.">
        <title>Characteristics of nucleosomes and linker DNA regions on the genome of the basidiomycete Mixia osmundae revealed by mono- and dinucleosome mapping.</title>
        <authorList>
            <person name="Nishida H."/>
            <person name="Kondo S."/>
            <person name="Matsumoto T."/>
            <person name="Suzuki Y."/>
            <person name="Yoshikawa H."/>
            <person name="Taylor T.D."/>
            <person name="Sugiyama J."/>
        </authorList>
    </citation>
    <scope>NUCLEOTIDE SEQUENCE [LARGE SCALE GENOMIC DNA]</scope>
    <source>
        <strain evidence="3">CBS 9802 / IAM 14324 / JCM 22182 / KY 12970</strain>
    </source>
</reference>
<dbReference type="EMBL" id="BABT02000076">
    <property type="protein sequence ID" value="GAA96259.1"/>
    <property type="molecule type" value="Genomic_DNA"/>
</dbReference>
<dbReference type="Proteomes" id="UP000009131">
    <property type="component" value="Unassembled WGS sequence"/>
</dbReference>
<evidence type="ECO:0000313" key="3">
    <source>
        <dbReference type="Proteomes" id="UP000009131"/>
    </source>
</evidence>
<sequence>MDLNEPFSTAAPARYTIESDSSQSEFEDDNAGRQLRTKPAKTPREAKSFSLSAVGAEAKLSPAGELVLLLGEAGSAWSKHLQSAHAEGASVQAGSVQVASLAQLGATTAACYASTSGIRLDDYWGYASTILEATNPERLTVIDSYAAPYYIGGGQASERNVRYLQSDDDERILPTAALTYEPPNVLQGLTAAIVTQATELSIPATVLLFPSDSLHLSNATSIDAAIREARPSEIYDFGQTEEATSALASPAMLHELSRTFKWSELGWTASLASPSRADGYDFLRIARKANQQKAKADLSSLYL</sequence>
<gene>
    <name evidence="2" type="primary">Mo02923</name>
    <name evidence="2" type="ORF">E5Q_02923</name>
</gene>
<reference evidence="2 3" key="1">
    <citation type="journal article" date="2011" name="J. Gen. Appl. Microbiol.">
        <title>Draft genome sequencing of the enigmatic basidiomycete Mixia osmundae.</title>
        <authorList>
            <person name="Nishida H."/>
            <person name="Nagatsuka Y."/>
            <person name="Sugiyama J."/>
        </authorList>
    </citation>
    <scope>NUCLEOTIDE SEQUENCE [LARGE SCALE GENOMIC DNA]</scope>
    <source>
        <strain evidence="3">CBS 9802 / IAM 14324 / JCM 22182 / KY 12970</strain>
    </source>
</reference>
<feature type="region of interest" description="Disordered" evidence="1">
    <location>
        <begin position="1"/>
        <end position="43"/>
    </location>
</feature>
<evidence type="ECO:0000256" key="1">
    <source>
        <dbReference type="SAM" id="MobiDB-lite"/>
    </source>
</evidence>
<dbReference type="HOGENOM" id="CLU_918558_0_0_1"/>
<protein>
    <recommendedName>
        <fullName evidence="4">Proteasome assembly chaperone 1</fullName>
    </recommendedName>
</protein>
<name>G7E099_MIXOS</name>
<dbReference type="OMA" id="FQNAPIR"/>
<comment type="caution">
    <text evidence="2">The sequence shown here is derived from an EMBL/GenBank/DDBJ whole genome shotgun (WGS) entry which is preliminary data.</text>
</comment>